<feature type="compositionally biased region" description="Basic and acidic residues" evidence="5">
    <location>
        <begin position="283"/>
        <end position="315"/>
    </location>
</feature>
<reference evidence="7" key="7">
    <citation type="journal article" date="2005" name="Science">
        <title>The Transcriptional Landscape of the Mammalian Genome.</title>
        <authorList>
            <consortium name="The FANTOM Consortium"/>
            <consortium name="Riken Genome Exploration Research Group and Genome Science Group (Genome Network Project Core Group)"/>
        </authorList>
    </citation>
    <scope>NUCLEOTIDE SEQUENCE</scope>
    <source>
        <strain evidence="7">C57BL/6J</strain>
        <tissue evidence="7">Head</tissue>
    </source>
</reference>
<sequence>MSKIRRKVTVENTKTISESTSRRPSVFERLGPSTGSTTETQCRNWLKTGSCLYGNTCRFIHGPSPRGKGYSSNYRRSPERPTGDLRERMKNKRQDVDSESQKRNTEEPSSPVRKESSRGRHRDKEDIKIVKERTPESEEENVEWETNRDDSDNGDINYDYVHELSLEMKRQKIQRELMKLEQENMDKREEIIIQKEVSPEVVRSKLSPSPSLRKSSKSPKRKSSPKASSAGKKERKAAVVASPLLDQQRNSKGNQSKKKGPRTPSPPPPILEDIILGKKYKEKYKVKDRIEEKPRDGKDRGRDFEKQREKRDKPRSSSPGQHHSPLSSRHHSSSSQSGSSIQRHSPSPRRKRTPSPSYQRTLTPSLRRSASPYPTHCLSSPQRKQSPPRHRSPMREKGRHDHERTSQSHDRRLESEGRNSRRQG</sequence>
<dbReference type="AlphaFoldDB" id="Q9CXN5"/>
<feature type="compositionally biased region" description="Low complexity" evidence="5">
    <location>
        <begin position="204"/>
        <end position="213"/>
    </location>
</feature>
<reference evidence="7" key="2">
    <citation type="journal article" date="2000" name="Genome Res.">
        <title>Normalization and subtraction of cap-trapper-selected cDNAs to prepare full-length cDNA libraries for rapid discovery of new genes.</title>
        <authorList>
            <person name="Carninci P."/>
            <person name="Shibata Y."/>
            <person name="Hayatsu N."/>
            <person name="Sugahara Y."/>
            <person name="Shibata K."/>
            <person name="Itoh M."/>
            <person name="Konno H."/>
            <person name="Okazaki Y."/>
            <person name="Muramatsu M."/>
            <person name="Hayashizaki Y."/>
        </authorList>
    </citation>
    <scope>NUCLEOTIDE SEQUENCE</scope>
    <source>
        <strain evidence="7">C57BL/6J</strain>
        <tissue evidence="7">Head</tissue>
    </source>
</reference>
<keyword evidence="2 4" id="KW-0863">Zinc-finger</keyword>
<evidence type="ECO:0000313" key="8">
    <source>
        <dbReference type="MGI" id="MGI:1914552"/>
    </source>
</evidence>
<feature type="region of interest" description="Disordered" evidence="5">
    <location>
        <begin position="57"/>
        <end position="156"/>
    </location>
</feature>
<feature type="compositionally biased region" description="Polar residues" evidence="5">
    <location>
        <begin position="358"/>
        <end position="368"/>
    </location>
</feature>
<feature type="compositionally biased region" description="Basic and acidic residues" evidence="5">
    <location>
        <begin position="182"/>
        <end position="193"/>
    </location>
</feature>
<feature type="compositionally biased region" description="Polar residues" evidence="5">
    <location>
        <begin position="245"/>
        <end position="254"/>
    </location>
</feature>
<evidence type="ECO:0000256" key="1">
    <source>
        <dbReference type="ARBA" id="ARBA00022723"/>
    </source>
</evidence>
<feature type="compositionally biased region" description="Basic and acidic residues" evidence="5">
    <location>
        <begin position="76"/>
        <end position="136"/>
    </location>
</feature>
<keyword evidence="3 4" id="KW-0862">Zinc</keyword>
<reference evidence="7" key="8">
    <citation type="journal article" date="2005" name="Science">
        <title>Antisense Transcription in the Mammalian Transcriptome.</title>
        <authorList>
            <consortium name="RIKEN Genome Exploration Research Group and Genome Science Group (Genome Network Project Core Group) and the FANTOM Consortium"/>
        </authorList>
    </citation>
    <scope>NUCLEOTIDE SEQUENCE</scope>
    <source>
        <strain evidence="7">C57BL/6J</strain>
        <tissue evidence="7">Head</tissue>
    </source>
</reference>
<dbReference type="Gene3D" id="4.10.1000.10">
    <property type="entry name" value="Zinc finger, CCCH-type"/>
    <property type="match status" value="1"/>
</dbReference>
<gene>
    <name evidence="8" type="primary">Zc3h13</name>
</gene>
<dbReference type="SUPFAM" id="SSF90229">
    <property type="entry name" value="CCCH zinc finger"/>
    <property type="match status" value="1"/>
</dbReference>
<feature type="region of interest" description="Disordered" evidence="5">
    <location>
        <begin position="1"/>
        <end position="40"/>
    </location>
</feature>
<dbReference type="InterPro" id="IPR036855">
    <property type="entry name" value="Znf_CCCH_sf"/>
</dbReference>
<protein>
    <recommendedName>
        <fullName evidence="6">C3H1-type domain-containing protein</fullName>
    </recommendedName>
</protein>
<evidence type="ECO:0000256" key="4">
    <source>
        <dbReference type="PROSITE-ProRule" id="PRU00723"/>
    </source>
</evidence>
<dbReference type="MGI" id="MGI:1914552">
    <property type="gene designation" value="Zc3h13"/>
</dbReference>
<feature type="compositionally biased region" description="Polar residues" evidence="5">
    <location>
        <begin position="10"/>
        <end position="23"/>
    </location>
</feature>
<dbReference type="InterPro" id="IPR000571">
    <property type="entry name" value="Znf_CCCH"/>
</dbReference>
<reference evidence="7" key="5">
    <citation type="journal article" date="2001" name="Nature">
        <title>Functional annotation of a full-length mouse cDNA collection.</title>
        <authorList>
            <consortium name="The RIKEN Genome Exploration Research Group Phase II Team and the FANTOM Consortium"/>
        </authorList>
    </citation>
    <scope>NUCLEOTIDE SEQUENCE</scope>
    <source>
        <strain evidence="7">C57BL/6J</strain>
        <tissue evidence="7">Head</tissue>
    </source>
</reference>
<reference evidence="7" key="3">
    <citation type="journal article" date="2000" name="Genome Res.">
        <title>RIKEN integrated sequence analysis (RISA) system--384-format sequencing pipeline with 384 multicapillary sequencer.</title>
        <authorList>
            <person name="Shibata K."/>
            <person name="Itoh M."/>
            <person name="Aizawa K."/>
            <person name="Nagaoka S."/>
            <person name="Sasaki N."/>
            <person name="Carninci P."/>
            <person name="Konno H."/>
            <person name="Akiyama J."/>
            <person name="Nishi K."/>
            <person name="Kitsunai T."/>
            <person name="Tashiro H."/>
            <person name="Itoh M."/>
            <person name="Sumi N."/>
            <person name="Ishii Y."/>
            <person name="Nakamura S."/>
            <person name="Hazama M."/>
            <person name="Nishine T."/>
            <person name="Harada A."/>
            <person name="Yamamoto R."/>
            <person name="Matsumoto H."/>
            <person name="Sakaguchi S."/>
            <person name="Ikegami T."/>
            <person name="Kashiwagi K."/>
            <person name="Fujiwake S."/>
            <person name="Inoue K."/>
            <person name="Togawa Y."/>
            <person name="Izawa M."/>
            <person name="Ohara E."/>
            <person name="Watahiki M."/>
            <person name="Yoneda Y."/>
            <person name="Ishikawa T."/>
            <person name="Ozawa K."/>
            <person name="Tanaka T."/>
            <person name="Matsuura S."/>
            <person name="Kawai J."/>
            <person name="Okazaki Y."/>
            <person name="Muramatsu M."/>
            <person name="Inoue Y."/>
            <person name="Kira A."/>
            <person name="Hayashizaki Y."/>
        </authorList>
    </citation>
    <scope>NUCLEOTIDE SEQUENCE</scope>
    <source>
        <strain evidence="7">C57BL/6J</strain>
        <tissue evidence="7">Head</tissue>
    </source>
</reference>
<reference evidence="7" key="6">
    <citation type="journal article" date="2002" name="Nature">
        <title>Analysis of the mouse transcriptome based on functional annotation of 60,770 full-length cDNAs.</title>
        <authorList>
            <consortium name="The FANTOM Consortium and the RIKEN Genome Exploration Research Group Phase I and II Team"/>
        </authorList>
    </citation>
    <scope>NUCLEOTIDE SEQUENCE</scope>
    <source>
        <strain evidence="7">C57BL/6J</strain>
        <tissue evidence="7">Head</tissue>
    </source>
</reference>
<feature type="compositionally biased region" description="Low complexity" evidence="5">
    <location>
        <begin position="321"/>
        <end position="345"/>
    </location>
</feature>
<feature type="zinc finger region" description="C3H1-type" evidence="4">
    <location>
        <begin position="36"/>
        <end position="64"/>
    </location>
</feature>
<organism evidence="7">
    <name type="scientific">Mus musculus</name>
    <name type="common">Mouse</name>
    <dbReference type="NCBI Taxonomy" id="10090"/>
    <lineage>
        <taxon>Eukaryota</taxon>
        <taxon>Metazoa</taxon>
        <taxon>Chordata</taxon>
        <taxon>Craniata</taxon>
        <taxon>Vertebrata</taxon>
        <taxon>Euteleostomi</taxon>
        <taxon>Mammalia</taxon>
        <taxon>Eutheria</taxon>
        <taxon>Euarchontoglires</taxon>
        <taxon>Glires</taxon>
        <taxon>Rodentia</taxon>
        <taxon>Myomorpha</taxon>
        <taxon>Muroidea</taxon>
        <taxon>Muridae</taxon>
        <taxon>Murinae</taxon>
        <taxon>Mus</taxon>
        <taxon>Mus</taxon>
    </lineage>
</organism>
<dbReference type="SMART" id="SM00356">
    <property type="entry name" value="ZnF_C3H1"/>
    <property type="match status" value="1"/>
</dbReference>
<name>Q9CXN5_MOUSE</name>
<reference evidence="7" key="1">
    <citation type="journal article" date="1999" name="Methods Enzymol.">
        <title>High-efficiency full-length cDNA cloning.</title>
        <authorList>
            <person name="Carninci P."/>
            <person name="Hayashizaki Y."/>
        </authorList>
    </citation>
    <scope>NUCLEOTIDE SEQUENCE</scope>
    <source>
        <strain evidence="7">C57BL/6J</strain>
        <tissue evidence="7">Head</tissue>
    </source>
</reference>
<feature type="compositionally biased region" description="Basic residues" evidence="5">
    <location>
        <begin position="214"/>
        <end position="224"/>
    </location>
</feature>
<feature type="compositionally biased region" description="Basic and acidic residues" evidence="5">
    <location>
        <begin position="393"/>
        <end position="424"/>
    </location>
</feature>
<dbReference type="GO" id="GO:0008270">
    <property type="term" value="F:zinc ion binding"/>
    <property type="evidence" value="ECO:0007669"/>
    <property type="project" value="UniProtKB-KW"/>
</dbReference>
<reference evidence="7" key="4">
    <citation type="submission" date="2000-07" db="EMBL/GenBank/DDBJ databases">
        <authorList>
            <person name="Adachi J."/>
            <person name="Aizawa K."/>
            <person name="Akahira S."/>
            <person name="Akimura T."/>
            <person name="Arai A."/>
            <person name="Aono H."/>
            <person name="Arakawa T."/>
            <person name="Bono H."/>
            <person name="Carninci P."/>
            <person name="Fukuda S."/>
            <person name="Fukunishi Y."/>
            <person name="Furuno M."/>
            <person name="Hanagaki T."/>
            <person name="Hara A."/>
            <person name="Hayatsu N."/>
            <person name="Hiramoto K."/>
            <person name="Hiraoka T."/>
            <person name="Hori F."/>
            <person name="Imotani K."/>
            <person name="Ishii Y."/>
            <person name="Itoh M."/>
            <person name="Izawa M."/>
            <person name="Kasukawa T."/>
            <person name="Kato H."/>
            <person name="Kawai J."/>
            <person name="Kojima Y."/>
            <person name="Konno H."/>
            <person name="Kouda M."/>
            <person name="Koya S."/>
            <person name="Kurihara C."/>
            <person name="Matsuyama T."/>
            <person name="Miyazaki A."/>
            <person name="Nishi K."/>
            <person name="Nomura K."/>
            <person name="Numazaki R."/>
            <person name="Ohno M."/>
            <person name="Okazaki Y."/>
            <person name="Okido T."/>
            <person name="Owa C."/>
            <person name="Saito H."/>
            <person name="Saito R."/>
            <person name="Sakai C."/>
            <person name="Sakai K."/>
            <person name="Sano H."/>
            <person name="Sasaki D."/>
            <person name="Shibata K."/>
            <person name="Shibata Y."/>
            <person name="Shinagawa A."/>
            <person name="Shiraki T."/>
            <person name="Sogabe Y."/>
            <person name="Suzuki H."/>
            <person name="Tagami M."/>
            <person name="Tagawa A."/>
            <person name="Takahashi F."/>
            <person name="Tanaka T."/>
            <person name="Tejima Y."/>
            <person name="Toya T."/>
            <person name="Yamamura T."/>
            <person name="Yasunishi A."/>
            <person name="Yoshida K."/>
            <person name="Yoshino M."/>
            <person name="Muramatsu M."/>
            <person name="Hayashizaki Y."/>
        </authorList>
    </citation>
    <scope>NUCLEOTIDE SEQUENCE</scope>
    <source>
        <strain evidence="7">C57BL/6J</strain>
        <tissue evidence="7">Head</tissue>
    </source>
</reference>
<keyword evidence="1 4" id="KW-0479">Metal-binding</keyword>
<evidence type="ECO:0000259" key="6">
    <source>
        <dbReference type="PROSITE" id="PS50103"/>
    </source>
</evidence>
<dbReference type="Pfam" id="PF00642">
    <property type="entry name" value="zf-CCCH"/>
    <property type="match status" value="1"/>
</dbReference>
<dbReference type="InterPro" id="IPR052824">
    <property type="entry name" value="m6A_RNA_Methylation_Regulator"/>
</dbReference>
<accession>Q9CXN5</accession>
<evidence type="ECO:0000256" key="3">
    <source>
        <dbReference type="ARBA" id="ARBA00022833"/>
    </source>
</evidence>
<evidence type="ECO:0000256" key="5">
    <source>
        <dbReference type="SAM" id="MobiDB-lite"/>
    </source>
</evidence>
<evidence type="ECO:0000313" key="7">
    <source>
        <dbReference type="EMBL" id="BAB29202.1"/>
    </source>
</evidence>
<dbReference type="EMBL" id="AK014200">
    <property type="protein sequence ID" value="BAB29202.1"/>
    <property type="molecule type" value="mRNA"/>
</dbReference>
<feature type="region of interest" description="Disordered" evidence="5">
    <location>
        <begin position="182"/>
        <end position="424"/>
    </location>
</feature>
<evidence type="ECO:0000256" key="2">
    <source>
        <dbReference type="ARBA" id="ARBA00022771"/>
    </source>
</evidence>
<dbReference type="PROSITE" id="PS50103">
    <property type="entry name" value="ZF_C3H1"/>
    <property type="match status" value="1"/>
</dbReference>
<feature type="domain" description="C3H1-type" evidence="6">
    <location>
        <begin position="36"/>
        <end position="64"/>
    </location>
</feature>
<dbReference type="AGR" id="MGI:1914552"/>
<dbReference type="PANTHER" id="PTHR13585">
    <property type="entry name" value="CHASCON, ISOFORM D-RELATED"/>
    <property type="match status" value="1"/>
</dbReference>
<dbReference type="PeptideAtlas" id="Q9CXN5"/>
<dbReference type="PANTHER" id="PTHR13585:SF19">
    <property type="entry name" value="ZINC FINGER CCCH DOMAIN-CONTAINING PROTEIN 13"/>
    <property type="match status" value="1"/>
</dbReference>
<proteinExistence type="evidence at transcript level"/>